<dbReference type="EMBL" id="BGPR01000693">
    <property type="protein sequence ID" value="GBM31881.1"/>
    <property type="molecule type" value="Genomic_DNA"/>
</dbReference>
<evidence type="ECO:0000313" key="2">
    <source>
        <dbReference type="Proteomes" id="UP000499080"/>
    </source>
</evidence>
<dbReference type="AlphaFoldDB" id="A0A4Y2ESQ1"/>
<dbReference type="OrthoDB" id="6437663at2759"/>
<sequence length="165" mass="19430">MSSYLLSVMTPDQQMRIFQKNNCVVLKCFLNWPLQDQFSEIADLIWNFLPESKYDSVLWEMCESFTNSGHYFQILFQEFFLRIPCDFRKSFVDRGCKASSYFVHILRLQDIKALETTFRSVDAATRVELVSSDVSLEHFHSFISTDRWDVVEVCPREVPQKTGKD</sequence>
<dbReference type="Proteomes" id="UP000499080">
    <property type="component" value="Unassembled WGS sequence"/>
</dbReference>
<reference evidence="1 2" key="1">
    <citation type="journal article" date="2019" name="Sci. Rep.">
        <title>Orb-weaving spider Araneus ventricosus genome elucidates the spidroin gene catalogue.</title>
        <authorList>
            <person name="Kono N."/>
            <person name="Nakamura H."/>
            <person name="Ohtoshi R."/>
            <person name="Moran D.A.P."/>
            <person name="Shinohara A."/>
            <person name="Yoshida Y."/>
            <person name="Fujiwara M."/>
            <person name="Mori M."/>
            <person name="Tomita M."/>
            <person name="Arakawa K."/>
        </authorList>
    </citation>
    <scope>NUCLEOTIDE SEQUENCE [LARGE SCALE GENOMIC DNA]</scope>
</reference>
<keyword evidence="2" id="KW-1185">Reference proteome</keyword>
<protein>
    <submittedName>
        <fullName evidence="1">Uncharacterized protein</fullName>
    </submittedName>
</protein>
<accession>A0A4Y2ESQ1</accession>
<evidence type="ECO:0000313" key="1">
    <source>
        <dbReference type="EMBL" id="GBM31881.1"/>
    </source>
</evidence>
<name>A0A4Y2ESQ1_ARAVE</name>
<proteinExistence type="predicted"/>
<gene>
    <name evidence="1" type="ORF">AVEN_183287_1</name>
</gene>
<comment type="caution">
    <text evidence="1">The sequence shown here is derived from an EMBL/GenBank/DDBJ whole genome shotgun (WGS) entry which is preliminary data.</text>
</comment>
<organism evidence="1 2">
    <name type="scientific">Araneus ventricosus</name>
    <name type="common">Orbweaver spider</name>
    <name type="synonym">Epeira ventricosa</name>
    <dbReference type="NCBI Taxonomy" id="182803"/>
    <lineage>
        <taxon>Eukaryota</taxon>
        <taxon>Metazoa</taxon>
        <taxon>Ecdysozoa</taxon>
        <taxon>Arthropoda</taxon>
        <taxon>Chelicerata</taxon>
        <taxon>Arachnida</taxon>
        <taxon>Araneae</taxon>
        <taxon>Araneomorphae</taxon>
        <taxon>Entelegynae</taxon>
        <taxon>Araneoidea</taxon>
        <taxon>Araneidae</taxon>
        <taxon>Araneus</taxon>
    </lineage>
</organism>